<accession>A0A2P8Q568</accession>
<dbReference type="PANTHER" id="PTHR47691:SF3">
    <property type="entry name" value="HTH-TYPE TRANSCRIPTIONAL REGULATOR RV0890C-RELATED"/>
    <property type="match status" value="1"/>
</dbReference>
<dbReference type="SUPFAM" id="SSF48452">
    <property type="entry name" value="TPR-like"/>
    <property type="match status" value="1"/>
</dbReference>
<dbReference type="PANTHER" id="PTHR47691">
    <property type="entry name" value="REGULATOR-RELATED"/>
    <property type="match status" value="1"/>
</dbReference>
<dbReference type="InterPro" id="IPR011990">
    <property type="entry name" value="TPR-like_helical_dom_sf"/>
</dbReference>
<dbReference type="SUPFAM" id="SSF52540">
    <property type="entry name" value="P-loop containing nucleoside triphosphate hydrolases"/>
    <property type="match status" value="1"/>
</dbReference>
<evidence type="ECO:0000259" key="1">
    <source>
        <dbReference type="Pfam" id="PF13191"/>
    </source>
</evidence>
<dbReference type="InterPro" id="IPR041664">
    <property type="entry name" value="AAA_16"/>
</dbReference>
<dbReference type="InterPro" id="IPR027417">
    <property type="entry name" value="P-loop_NTPase"/>
</dbReference>
<dbReference type="OrthoDB" id="499349at2"/>
<name>A0A2P8Q568_9ACTN</name>
<dbReference type="PRINTS" id="PR00364">
    <property type="entry name" value="DISEASERSIST"/>
</dbReference>
<sequence>MCSEATAWDRLRPRLGGAVRSGAPAASDWPGCAIPRGSLVCRAGDRAGRGVAVPENTTAEGRSGNLPPETRSFVGRRRELARLDELLDPARAGQGRLVTLVGTGGVGKTRLALNAARRASPRYPDGVWFVELSPLRAQGLVGFAVVEALRLADRSTSPVTEVLADWLADKKALIVLDSCEHVLPDCADLVRALLPAAPGLRFLATGREHLGHPSEVRVQIDPLPVGDEDGAAGPGGLPGDALDLFAQRAAEAYAGFVLDEDSAGPAAAVCRRLDGIPLAIELAAARLGELSLGELDERLGERLPSPLDLLATGTEEGPLRHRTLRTAIGWSHELCAPVERLLWARLSVFTGGFDLAAAEDVCSGGPLPAGRIAALLERLVEQSIVLRHRTDERRFQLLDSVRDFGGDWLRALGEERTLRLRHLDHYRSLARTGCTQWNTGRQLLWCERVIAEHDNLRTAMDCALAERDGPTALRTAADIGFLWRHCGYLRDAQHCLDQVLTADPAPGPDLVRALWARAAVALLQGDLDSAERWAAVCSAAAVEQGDPVAVVGAAYVTGGQLLLRGRLGEALVVLSAADLLPVRDDWLGSAQLQVRLALSMTHLLRGDLPGARAVADEVRAESGRRGERWAGAFAECFLAQIDLAEGDLAAAARNARTAVVAHSLLNSTLGVAHTLDILASAVVATGDGWRAARLLAIGQRIWERLGSAQMQSPDLMSARRACENLVQEKIGTEAYTRAYAEGLAMSYARGVAYAAEDLHGV</sequence>
<dbReference type="Proteomes" id="UP000240429">
    <property type="component" value="Unassembled WGS sequence"/>
</dbReference>
<gene>
    <name evidence="2" type="ORF">C6Y14_21775</name>
</gene>
<organism evidence="2 3">
    <name type="scientific">Streptomyces dioscori</name>
    <dbReference type="NCBI Taxonomy" id="2109333"/>
    <lineage>
        <taxon>Bacteria</taxon>
        <taxon>Bacillati</taxon>
        <taxon>Actinomycetota</taxon>
        <taxon>Actinomycetes</taxon>
        <taxon>Kitasatosporales</taxon>
        <taxon>Streptomycetaceae</taxon>
        <taxon>Streptomyces</taxon>
        <taxon>Streptomyces aurantiacus group</taxon>
    </lineage>
</organism>
<comment type="caution">
    <text evidence="2">The sequence shown here is derived from an EMBL/GenBank/DDBJ whole genome shotgun (WGS) entry which is preliminary data.</text>
</comment>
<dbReference type="Pfam" id="PF13191">
    <property type="entry name" value="AAA_16"/>
    <property type="match status" value="1"/>
</dbReference>
<feature type="domain" description="Orc1-like AAA ATPase" evidence="1">
    <location>
        <begin position="73"/>
        <end position="175"/>
    </location>
</feature>
<dbReference type="Gene3D" id="1.25.40.10">
    <property type="entry name" value="Tetratricopeptide repeat domain"/>
    <property type="match status" value="1"/>
</dbReference>
<evidence type="ECO:0000313" key="3">
    <source>
        <dbReference type="Proteomes" id="UP000240429"/>
    </source>
</evidence>
<reference evidence="2 3" key="1">
    <citation type="submission" date="2018-03" db="EMBL/GenBank/DDBJ databases">
        <title>Streptomyces dioscori sp. nov., a novel endophytic actinobacterium isolated from bulbil of Dioscorea bulbifera L.</title>
        <authorList>
            <person name="Zhikuan W."/>
        </authorList>
    </citation>
    <scope>NUCLEOTIDE SEQUENCE [LARGE SCALE GENOMIC DNA]</scope>
    <source>
        <strain evidence="2 3">A217</strain>
    </source>
</reference>
<protein>
    <recommendedName>
        <fullName evidence="1">Orc1-like AAA ATPase domain-containing protein</fullName>
    </recommendedName>
</protein>
<evidence type="ECO:0000313" key="2">
    <source>
        <dbReference type="EMBL" id="PSM41398.1"/>
    </source>
</evidence>
<dbReference type="EMBL" id="PYBJ01000014">
    <property type="protein sequence ID" value="PSM41398.1"/>
    <property type="molecule type" value="Genomic_DNA"/>
</dbReference>
<dbReference type="AlphaFoldDB" id="A0A2P8Q568"/>
<keyword evidence="3" id="KW-1185">Reference proteome</keyword>
<proteinExistence type="predicted"/>
<dbReference type="Gene3D" id="3.40.50.300">
    <property type="entry name" value="P-loop containing nucleotide triphosphate hydrolases"/>
    <property type="match status" value="1"/>
</dbReference>